<organism evidence="3">
    <name type="scientific">Scrofimicrobium appendicitidis</name>
    <dbReference type="NCBI Taxonomy" id="3079930"/>
    <lineage>
        <taxon>Bacteria</taxon>
        <taxon>Bacillati</taxon>
        <taxon>Actinomycetota</taxon>
        <taxon>Actinomycetes</taxon>
        <taxon>Actinomycetales</taxon>
        <taxon>Actinomycetaceae</taxon>
        <taxon>Scrofimicrobium</taxon>
    </lineage>
</organism>
<dbReference type="GO" id="GO:0003677">
    <property type="term" value="F:DNA binding"/>
    <property type="evidence" value="ECO:0007669"/>
    <property type="project" value="InterPro"/>
</dbReference>
<evidence type="ECO:0000256" key="1">
    <source>
        <dbReference type="SAM" id="MobiDB-lite"/>
    </source>
</evidence>
<dbReference type="RefSeq" id="WP_350257672.1">
    <property type="nucleotide sequence ID" value="NZ_CP138335.1"/>
</dbReference>
<dbReference type="AlphaFoldDB" id="A0AAU7V4W0"/>
<dbReference type="InterPro" id="IPR006119">
    <property type="entry name" value="Resolv_N"/>
</dbReference>
<sequence>MTVAAVYLRVSKSVDTDDESLSLETQRKRIQWVCTARYGSTEWTRMLSHVGSCNFDVLVARDLDRLLRTLKNFVKLIDLGAKFAMADGEIDLTSVDGKFRATMVAAVARFEIRRKSEREEVLDELERVSRVKASSAADAAQNVAERADLDDARIDDAETLSWHRSDDDADILAARVAADEEHAERDYTSSRRERLASVYIAAAAAFEESLHETGYRELDKIEDDVKRQRLTIEFEGALATVGPLPPVENRYAAAARRDHVRKEAERSAIVAGGPQQTGPRTGDRGLSG</sequence>
<name>A0AAU7V4W0_9ACTO</name>
<dbReference type="KEGG" id="sapp:SAC06_07410"/>
<protein>
    <submittedName>
        <fullName evidence="3">Recombinase family protein</fullName>
    </submittedName>
</protein>
<dbReference type="EMBL" id="CP138335">
    <property type="protein sequence ID" value="XBW07466.1"/>
    <property type="molecule type" value="Genomic_DNA"/>
</dbReference>
<dbReference type="SMART" id="SM00857">
    <property type="entry name" value="Resolvase"/>
    <property type="match status" value="1"/>
</dbReference>
<dbReference type="Gene3D" id="3.40.50.1390">
    <property type="entry name" value="Resolvase, N-terminal catalytic domain"/>
    <property type="match status" value="1"/>
</dbReference>
<dbReference type="SUPFAM" id="SSF53041">
    <property type="entry name" value="Resolvase-like"/>
    <property type="match status" value="1"/>
</dbReference>
<dbReference type="Pfam" id="PF00239">
    <property type="entry name" value="Resolvase"/>
    <property type="match status" value="1"/>
</dbReference>
<dbReference type="GO" id="GO:0000150">
    <property type="term" value="F:DNA strand exchange activity"/>
    <property type="evidence" value="ECO:0007669"/>
    <property type="project" value="InterPro"/>
</dbReference>
<feature type="compositionally biased region" description="Basic and acidic residues" evidence="1">
    <location>
        <begin position="255"/>
        <end position="266"/>
    </location>
</feature>
<proteinExistence type="predicted"/>
<evidence type="ECO:0000259" key="2">
    <source>
        <dbReference type="SMART" id="SM00857"/>
    </source>
</evidence>
<reference evidence="3" key="1">
    <citation type="submission" date="2023-11" db="EMBL/GenBank/DDBJ databases">
        <title>Scrofimicrobium hongkongense sp. nov., isolated from a patient with peritonitis.</title>
        <authorList>
            <person name="Lao H.Y."/>
            <person name="Wong A.Y.P."/>
            <person name="Ng T.L."/>
            <person name="Wong R.Y.L."/>
            <person name="Yau M.C.Y."/>
            <person name="Lam J.Y.W."/>
            <person name="Siu G.K.H."/>
        </authorList>
    </citation>
    <scope>NUCLEOTIDE SEQUENCE</scope>
    <source>
        <strain evidence="3">R131</strain>
    </source>
</reference>
<feature type="region of interest" description="Disordered" evidence="1">
    <location>
        <begin position="255"/>
        <end position="288"/>
    </location>
</feature>
<dbReference type="CDD" id="cd00338">
    <property type="entry name" value="Ser_Recombinase"/>
    <property type="match status" value="1"/>
</dbReference>
<evidence type="ECO:0000313" key="3">
    <source>
        <dbReference type="EMBL" id="XBW07466.1"/>
    </source>
</evidence>
<dbReference type="InterPro" id="IPR036162">
    <property type="entry name" value="Resolvase-like_N_sf"/>
</dbReference>
<feature type="domain" description="Resolvase/invertase-type recombinase catalytic" evidence="2">
    <location>
        <begin position="4"/>
        <end position="121"/>
    </location>
</feature>
<gene>
    <name evidence="3" type="ORF">SAC06_07410</name>
</gene>
<accession>A0AAU7V4W0</accession>